<dbReference type="Proteomes" id="UP000712600">
    <property type="component" value="Unassembled WGS sequence"/>
</dbReference>
<comment type="caution">
    <text evidence="1">The sequence shown here is derived from an EMBL/GenBank/DDBJ whole genome shotgun (WGS) entry which is preliminary data.</text>
</comment>
<name>A0A8S9RV05_BRACR</name>
<evidence type="ECO:0000313" key="2">
    <source>
        <dbReference type="Proteomes" id="UP000712600"/>
    </source>
</evidence>
<dbReference type="EMBL" id="QGKX02000088">
    <property type="protein sequence ID" value="KAF3584570.1"/>
    <property type="molecule type" value="Genomic_DNA"/>
</dbReference>
<accession>A0A8S9RV05</accession>
<evidence type="ECO:0000313" key="1">
    <source>
        <dbReference type="EMBL" id="KAF3584570.1"/>
    </source>
</evidence>
<sequence>MKKKIQQCNGGRVTDCGGCGRKSERRLELAATVVGESSSCARECHGKVSSLYDHSNELNEAEYGAPEVSVVRAVFTSEMIDKREVAMKGFIASVLNMKILDTGIVLEQLPYLIWTESALQTRANDCKQVLHPSSLPIPHLHYPFLSSSCSCVNSVRYFLRNRSCR</sequence>
<gene>
    <name evidence="1" type="ORF">F2Q69_00028826</name>
</gene>
<reference evidence="1" key="1">
    <citation type="submission" date="2019-12" db="EMBL/GenBank/DDBJ databases">
        <title>Genome sequencing and annotation of Brassica cretica.</title>
        <authorList>
            <person name="Studholme D.J."/>
            <person name="Sarris P."/>
        </authorList>
    </citation>
    <scope>NUCLEOTIDE SEQUENCE</scope>
    <source>
        <strain evidence="1">PFS-109/04</strain>
        <tissue evidence="1">Leaf</tissue>
    </source>
</reference>
<proteinExistence type="predicted"/>
<dbReference type="AlphaFoldDB" id="A0A8S9RV05"/>
<organism evidence="1 2">
    <name type="scientific">Brassica cretica</name>
    <name type="common">Mustard</name>
    <dbReference type="NCBI Taxonomy" id="69181"/>
    <lineage>
        <taxon>Eukaryota</taxon>
        <taxon>Viridiplantae</taxon>
        <taxon>Streptophyta</taxon>
        <taxon>Embryophyta</taxon>
        <taxon>Tracheophyta</taxon>
        <taxon>Spermatophyta</taxon>
        <taxon>Magnoliopsida</taxon>
        <taxon>eudicotyledons</taxon>
        <taxon>Gunneridae</taxon>
        <taxon>Pentapetalae</taxon>
        <taxon>rosids</taxon>
        <taxon>malvids</taxon>
        <taxon>Brassicales</taxon>
        <taxon>Brassicaceae</taxon>
        <taxon>Brassiceae</taxon>
        <taxon>Brassica</taxon>
    </lineage>
</organism>
<protein>
    <submittedName>
        <fullName evidence="1">Uncharacterized protein</fullName>
    </submittedName>
</protein>